<dbReference type="RefSeq" id="WP_261952320.1">
    <property type="nucleotide sequence ID" value="NZ_AP026073.1"/>
</dbReference>
<keyword evidence="1" id="KW-0808">Transferase</keyword>
<protein>
    <submittedName>
        <fullName evidence="5">N-acetyltransferase</fullName>
    </submittedName>
</protein>
<dbReference type="SUPFAM" id="SSF55729">
    <property type="entry name" value="Acyl-CoA N-acyltransferases (Nat)"/>
    <property type="match status" value="2"/>
</dbReference>
<feature type="compositionally biased region" description="Basic and acidic residues" evidence="3">
    <location>
        <begin position="308"/>
        <end position="323"/>
    </location>
</feature>
<keyword evidence="2" id="KW-0012">Acyltransferase</keyword>
<dbReference type="Proteomes" id="UP001059597">
    <property type="component" value="Chromosome"/>
</dbReference>
<dbReference type="EMBL" id="AP026073">
    <property type="protein sequence ID" value="BDM68294.1"/>
    <property type="molecule type" value="Genomic_DNA"/>
</dbReference>
<evidence type="ECO:0000313" key="5">
    <source>
        <dbReference type="EMBL" id="BDM68294.1"/>
    </source>
</evidence>
<dbReference type="CDD" id="cd04301">
    <property type="entry name" value="NAT_SF"/>
    <property type="match status" value="1"/>
</dbReference>
<proteinExistence type="predicted"/>
<dbReference type="InterPro" id="IPR000182">
    <property type="entry name" value="GNAT_dom"/>
</dbReference>
<accession>A0ABN6QQ38</accession>
<feature type="domain" description="N-acetyltransferase" evidence="4">
    <location>
        <begin position="3"/>
        <end position="155"/>
    </location>
</feature>
<dbReference type="PROSITE" id="PS51186">
    <property type="entry name" value="GNAT"/>
    <property type="match status" value="2"/>
</dbReference>
<sequence length="335" mass="35419">MTVTVRDFRPADAKAVADLRRLALPHLLATPRSVAWEVSAAAAAQCLRLLVAERDGRVVGSVRAQLLPESSRPGQATATPHVHPDHRGRGVGRALLTSAENHLAAAGATRLLAWAVDEPGAVAFAARHGYRRTRAAHFLRLDLTTAGLPPLPTAPPPGVRLHSGTEWEADPRPLFAAYAEVTADEPGDVPTDAMAYDDWLRHTWEHPLIDPGLTSVVTVDGEIAALGLAATDGLGRYASAMTGSLRAHRGRGLARLAKTASLHRAREAGCTVALTGNDSSNAPMLAINRSLGYRLFTREWSYAAEPGPGRREGTEGRASHGEASRGTARPGDAGS</sequence>
<feature type="domain" description="N-acetyltransferase" evidence="4">
    <location>
        <begin position="159"/>
        <end position="308"/>
    </location>
</feature>
<evidence type="ECO:0000256" key="2">
    <source>
        <dbReference type="ARBA" id="ARBA00023315"/>
    </source>
</evidence>
<keyword evidence="6" id="KW-1185">Reference proteome</keyword>
<evidence type="ECO:0000259" key="4">
    <source>
        <dbReference type="PROSITE" id="PS51186"/>
    </source>
</evidence>
<dbReference type="PANTHER" id="PTHR43877:SF1">
    <property type="entry name" value="ACETYLTRANSFERASE"/>
    <property type="match status" value="1"/>
</dbReference>
<dbReference type="PANTHER" id="PTHR43877">
    <property type="entry name" value="AMINOALKYLPHOSPHONATE N-ACETYLTRANSFERASE-RELATED-RELATED"/>
    <property type="match status" value="1"/>
</dbReference>
<evidence type="ECO:0000313" key="6">
    <source>
        <dbReference type="Proteomes" id="UP001059597"/>
    </source>
</evidence>
<dbReference type="Pfam" id="PF00583">
    <property type="entry name" value="Acetyltransf_1"/>
    <property type="match status" value="1"/>
</dbReference>
<dbReference type="InterPro" id="IPR016181">
    <property type="entry name" value="Acyl_CoA_acyltransferase"/>
</dbReference>
<organism evidence="5 6">
    <name type="scientific">Streptomyces nigrescens</name>
    <dbReference type="NCBI Taxonomy" id="1920"/>
    <lineage>
        <taxon>Bacteria</taxon>
        <taxon>Bacillati</taxon>
        <taxon>Actinomycetota</taxon>
        <taxon>Actinomycetes</taxon>
        <taxon>Kitasatosporales</taxon>
        <taxon>Streptomycetaceae</taxon>
        <taxon>Streptomyces</taxon>
    </lineage>
</organism>
<evidence type="ECO:0000256" key="1">
    <source>
        <dbReference type="ARBA" id="ARBA00022679"/>
    </source>
</evidence>
<name>A0ABN6QQ38_STRNI</name>
<dbReference type="Gene3D" id="3.40.630.30">
    <property type="match status" value="1"/>
</dbReference>
<feature type="region of interest" description="Disordered" evidence="3">
    <location>
        <begin position="304"/>
        <end position="335"/>
    </location>
</feature>
<evidence type="ECO:0000256" key="3">
    <source>
        <dbReference type="SAM" id="MobiDB-lite"/>
    </source>
</evidence>
<gene>
    <name evidence="5" type="ORF">HEK616_17810</name>
</gene>
<reference evidence="5" key="1">
    <citation type="submission" date="2022-06" db="EMBL/GenBank/DDBJ databases">
        <title>Complete genome sequence of Streptomyces nigrescens HEK616.</title>
        <authorList>
            <person name="Asamizu S."/>
            <person name="Onaka H."/>
        </authorList>
    </citation>
    <scope>NUCLEOTIDE SEQUENCE</scope>
    <source>
        <strain evidence="5">HEK616</strain>
    </source>
</reference>
<dbReference type="InterPro" id="IPR050832">
    <property type="entry name" value="Bact_Acetyltransf"/>
</dbReference>